<proteinExistence type="predicted"/>
<dbReference type="STRING" id="1167006.UWK_02139"/>
<dbReference type="NCBIfam" id="TIGR03975">
    <property type="entry name" value="rSAM_ocin_1"/>
    <property type="match status" value="1"/>
</dbReference>
<keyword evidence="8" id="KW-1185">Reference proteome</keyword>
<dbReference type="SMART" id="SM00729">
    <property type="entry name" value="Elp3"/>
    <property type="match status" value="1"/>
</dbReference>
<dbReference type="SFLD" id="SFLDG01082">
    <property type="entry name" value="B12-binding_domain_containing"/>
    <property type="match status" value="1"/>
</dbReference>
<accession>M1PAK3</accession>
<dbReference type="Gene3D" id="3.40.50.280">
    <property type="entry name" value="Cobalamin-binding domain"/>
    <property type="match status" value="1"/>
</dbReference>
<evidence type="ECO:0000313" key="8">
    <source>
        <dbReference type="Proteomes" id="UP000011721"/>
    </source>
</evidence>
<dbReference type="SFLD" id="SFLDS00029">
    <property type="entry name" value="Radical_SAM"/>
    <property type="match status" value="1"/>
</dbReference>
<dbReference type="RefSeq" id="WP_015404372.1">
    <property type="nucleotide sequence ID" value="NC_020304.1"/>
</dbReference>
<dbReference type="InterPro" id="IPR058240">
    <property type="entry name" value="rSAM_sf"/>
</dbReference>
<organism evidence="7 8">
    <name type="scientific">Desulfocapsa sulfexigens (strain DSM 10523 / SB164P1)</name>
    <dbReference type="NCBI Taxonomy" id="1167006"/>
    <lineage>
        <taxon>Bacteria</taxon>
        <taxon>Pseudomonadati</taxon>
        <taxon>Thermodesulfobacteriota</taxon>
        <taxon>Desulfobulbia</taxon>
        <taxon>Desulfobulbales</taxon>
        <taxon>Desulfocapsaceae</taxon>
        <taxon>Desulfocapsa</taxon>
    </lineage>
</organism>
<dbReference type="InterPro" id="IPR051198">
    <property type="entry name" value="BchE-like"/>
</dbReference>
<dbReference type="InterPro" id="IPR006638">
    <property type="entry name" value="Elp3/MiaA/NifB-like_rSAM"/>
</dbReference>
<reference evidence="8" key="1">
    <citation type="journal article" date="2013" name="Stand. Genomic Sci.">
        <title>Complete genome sequence of Desulfocapsa sulfexigens, a marine deltaproteobacterium specialized in disproportionating inorganic sulfur compounds.</title>
        <authorList>
            <person name="Finster K.W."/>
            <person name="Kjeldsen K.U."/>
            <person name="Kube M."/>
            <person name="Reinhardt R."/>
            <person name="Mussmann M."/>
            <person name="Amann R."/>
            <person name="Schreiber L."/>
        </authorList>
    </citation>
    <scope>NUCLEOTIDE SEQUENCE [LARGE SCALE GENOMIC DNA]</scope>
    <source>
        <strain evidence="8">DSM 10523 / SB164P1</strain>
    </source>
</reference>
<dbReference type="PROSITE" id="PS51918">
    <property type="entry name" value="RADICAL_SAM"/>
    <property type="match status" value="1"/>
</dbReference>
<dbReference type="Pfam" id="PF04055">
    <property type="entry name" value="Radical_SAM"/>
    <property type="match status" value="1"/>
</dbReference>
<dbReference type="Proteomes" id="UP000011721">
    <property type="component" value="Chromosome"/>
</dbReference>
<dbReference type="eggNOG" id="COG1032">
    <property type="taxonomic scope" value="Bacteria"/>
</dbReference>
<dbReference type="SUPFAM" id="SSF102114">
    <property type="entry name" value="Radical SAM enzymes"/>
    <property type="match status" value="1"/>
</dbReference>
<evidence type="ECO:0000259" key="6">
    <source>
        <dbReference type="PROSITE" id="PS51918"/>
    </source>
</evidence>
<dbReference type="HOGENOM" id="CLU_028867_0_0_7"/>
<gene>
    <name evidence="7" type="ordered locus">UWK_02139</name>
</gene>
<dbReference type="GO" id="GO:0003824">
    <property type="term" value="F:catalytic activity"/>
    <property type="evidence" value="ECO:0007669"/>
    <property type="project" value="InterPro"/>
</dbReference>
<keyword evidence="3" id="KW-0479">Metal-binding</keyword>
<feature type="domain" description="Radical SAM core" evidence="6">
    <location>
        <begin position="255"/>
        <end position="483"/>
    </location>
</feature>
<evidence type="ECO:0000313" key="7">
    <source>
        <dbReference type="EMBL" id="AGF78682.1"/>
    </source>
</evidence>
<dbReference type="PANTHER" id="PTHR43409">
    <property type="entry name" value="ANAEROBIC MAGNESIUM-PROTOPORPHYRIN IX MONOMETHYL ESTER CYCLASE-RELATED"/>
    <property type="match status" value="1"/>
</dbReference>
<dbReference type="Gene3D" id="3.30.750.200">
    <property type="match status" value="1"/>
</dbReference>
<dbReference type="KEGG" id="dsf:UWK_02139"/>
<dbReference type="GO" id="GO:0051536">
    <property type="term" value="F:iron-sulfur cluster binding"/>
    <property type="evidence" value="ECO:0007669"/>
    <property type="project" value="UniProtKB-KW"/>
</dbReference>
<evidence type="ECO:0000256" key="3">
    <source>
        <dbReference type="ARBA" id="ARBA00022723"/>
    </source>
</evidence>
<dbReference type="OrthoDB" id="9801424at2"/>
<name>M1PAK3_DESSD</name>
<dbReference type="InterPro" id="IPR023984">
    <property type="entry name" value="rSAM_ocin_1"/>
</dbReference>
<dbReference type="InterPro" id="IPR007197">
    <property type="entry name" value="rSAM"/>
</dbReference>
<evidence type="ECO:0000256" key="4">
    <source>
        <dbReference type="ARBA" id="ARBA00023004"/>
    </source>
</evidence>
<keyword evidence="5" id="KW-0411">Iron-sulfur</keyword>
<dbReference type="EMBL" id="CP003985">
    <property type="protein sequence ID" value="AGF78682.1"/>
    <property type="molecule type" value="Genomic_DNA"/>
</dbReference>
<evidence type="ECO:0000256" key="5">
    <source>
        <dbReference type="ARBA" id="ARBA00023014"/>
    </source>
</evidence>
<protein>
    <submittedName>
        <fullName evidence="7">Bacteriocin maturation radical SAM protein 1</fullName>
    </submittedName>
</protein>
<keyword evidence="4" id="KW-0408">Iron</keyword>
<keyword evidence="2" id="KW-0949">S-adenosyl-L-methionine</keyword>
<dbReference type="GO" id="GO:0046872">
    <property type="term" value="F:metal ion binding"/>
    <property type="evidence" value="ECO:0007669"/>
    <property type="project" value="UniProtKB-KW"/>
</dbReference>
<sequence>MEQATPFRLGLVSMPWSIFNRPSIQLAALKSWLDTRENGSIVTSLFHPYLNAAAAIGTETYHYLAKNSWAGEALYSPLLFPKQKNQAEQLFYESCRREKGLKDLDFDRYVQLLDDALERWLDSLDLAAYDLIGFSVCFNQLISSLTAADRIKKRCPDLPIVFGGSGCVGEIGVSLLHGFSQIDFVISGEGENNLAQLCHTLHSAGDTSTLPPQVFSLKTAAHISSSCPGISDLNTLPVPDYGPYFREMTHTFPTQPFVPILPIEFSRGCWWNKCTFCNLNLQWRGYRWKQADSMLREVRQQSTRHKCLDFCFTDNALPPKEADSFFNTLAHERCDYSFFAEVRVITDPDTPRNYRRGGLTTIQVGIESLSTSLLKRMKKGTTAIENIAAMRQSAEAGIQLDGNLIVEFPGSSMTEVEETLNNLDFVLPYAPLAPASFFLGHGSPVAKDPGSYGILAVTQHPKNKKLFPKEILRNLNMLIKGYRGDRGRQHKQWQEVIKKISNWKKFHDKRNTAHPPLSYRDGMTFLLIRQEQLDGSTLQHRLQGASRKIYLFCQRIRSLDEINQEFPTIKEDTLRGFLQDLCSKKLIFQEENQFLALAIKR</sequence>
<comment type="cofactor">
    <cofactor evidence="1">
        <name>[4Fe-4S] cluster</name>
        <dbReference type="ChEBI" id="CHEBI:49883"/>
    </cofactor>
</comment>
<dbReference type="AlphaFoldDB" id="M1PAK3"/>
<dbReference type="SFLD" id="SFLDF00324">
    <property type="entry name" value="bacteriocin_maturation"/>
    <property type="match status" value="1"/>
</dbReference>
<evidence type="ECO:0000256" key="1">
    <source>
        <dbReference type="ARBA" id="ARBA00001966"/>
    </source>
</evidence>
<evidence type="ECO:0000256" key="2">
    <source>
        <dbReference type="ARBA" id="ARBA00022691"/>
    </source>
</evidence>